<accession>A0A7V5LJK1</accession>
<organism evidence="2">
    <name type="scientific">Caldithrix abyssi</name>
    <dbReference type="NCBI Taxonomy" id="187145"/>
    <lineage>
        <taxon>Bacteria</taxon>
        <taxon>Pseudomonadati</taxon>
        <taxon>Calditrichota</taxon>
        <taxon>Calditrichia</taxon>
        <taxon>Calditrichales</taxon>
        <taxon>Calditrichaceae</taxon>
        <taxon>Caldithrix</taxon>
    </lineage>
</organism>
<reference evidence="2" key="1">
    <citation type="journal article" date="2020" name="mSystems">
        <title>Genome- and Community-Level Interaction Insights into Carbon Utilization and Element Cycling Functions of Hydrothermarchaeota in Hydrothermal Sediment.</title>
        <authorList>
            <person name="Zhou Z."/>
            <person name="Liu Y."/>
            <person name="Xu W."/>
            <person name="Pan J."/>
            <person name="Luo Z.H."/>
            <person name="Li M."/>
        </authorList>
    </citation>
    <scope>NUCLEOTIDE SEQUENCE [LARGE SCALE GENOMIC DNA]</scope>
    <source>
        <strain evidence="2">HyVt-76</strain>
    </source>
</reference>
<feature type="chain" id="PRO_5031142954" evidence="1">
    <location>
        <begin position="24"/>
        <end position="628"/>
    </location>
</feature>
<evidence type="ECO:0000256" key="1">
    <source>
        <dbReference type="SAM" id="SignalP"/>
    </source>
</evidence>
<feature type="non-terminal residue" evidence="2">
    <location>
        <position position="628"/>
    </location>
</feature>
<comment type="caution">
    <text evidence="2">The sequence shown here is derived from an EMBL/GenBank/DDBJ whole genome shotgun (WGS) entry which is preliminary data.</text>
</comment>
<name>A0A7V5LJK1_CALAY</name>
<proteinExistence type="predicted"/>
<dbReference type="Proteomes" id="UP000886111">
    <property type="component" value="Unassembled WGS sequence"/>
</dbReference>
<protein>
    <submittedName>
        <fullName evidence="2">Uncharacterized protein</fullName>
    </submittedName>
</protein>
<keyword evidence="1" id="KW-0732">Signal</keyword>
<dbReference type="EMBL" id="DRTD01000634">
    <property type="protein sequence ID" value="HHE55827.1"/>
    <property type="molecule type" value="Genomic_DNA"/>
</dbReference>
<sequence>MKKFHYLHMVLIISLLSSGPLLATVYYSVASGSFGTLSNWNSDRNGDGSFPGSINSADDFVIQNGYTITNDGTYTINSLTIESGGTYDGHGNTITLNGDFVQNGTFTDGVNGAANMTFAGSGTQTISGTGSIEFNTVTFSGTGSYSLATNFTASFLNLSGGTLNASSASVTLIGVGASPTFNKTGGSFNAGTSLFKFATTSTGTQTISSNDALTFYNLEHSPGANRSLTFSGNVQFTISNQFNRGGSSSSVILDGSTTLDLSGATLVYEGSANKTISAEWPTNATLAPSTVQIKSNITVTANPGSGVTLQTNNFTLLSGSNLTISSGTVQVNTQLTLTEGNITESGGTFAWGSGNTTLLYNGSTQQTVGAEWTASKAPTNVQVNNSSGASPAVALGTSALASLNGTLTLTLGSVDYSAGGLSLYVAGNVVGGTGSFGTVNNNTLIVTGTNSQITSSGQATIYNLTINSANASIKDIIIPGTLTINPGAGNSATLAGSITLQSGAAMIISSGTFNLNGYSITLDGNNSLTLQANTQLSTGGESITGYSSYSIDATSTILFNGTNSESIPAGVSYGNIKINKSSGTASVSGTGSVTLQDNADLTLMSGTFDLAGQTLVFGNNSDLIIQGG</sequence>
<feature type="signal peptide" evidence="1">
    <location>
        <begin position="1"/>
        <end position="23"/>
    </location>
</feature>
<dbReference type="AlphaFoldDB" id="A0A7V5LJK1"/>
<evidence type="ECO:0000313" key="2">
    <source>
        <dbReference type="EMBL" id="HHE55827.1"/>
    </source>
</evidence>
<gene>
    <name evidence="2" type="ORF">ENL21_08600</name>
</gene>